<proteinExistence type="predicted"/>
<dbReference type="EMBL" id="CACRXK020003902">
    <property type="protein sequence ID" value="CAB4000715.1"/>
    <property type="molecule type" value="Genomic_DNA"/>
</dbReference>
<accession>A0A7D9E3E5</accession>
<gene>
    <name evidence="2" type="ORF">PACLA_8A063220</name>
</gene>
<feature type="compositionally biased region" description="Polar residues" evidence="1">
    <location>
        <begin position="99"/>
        <end position="128"/>
    </location>
</feature>
<protein>
    <submittedName>
        <fullName evidence="2">Uncharacterized protein</fullName>
    </submittedName>
</protein>
<evidence type="ECO:0000313" key="3">
    <source>
        <dbReference type="Proteomes" id="UP001152795"/>
    </source>
</evidence>
<sequence length="128" mass="14562">MSKRRPVWDNYKEKVAKKRMRKGEEKGATGPKVPCEKELTLENIKAACKVHFNTELECDVLAGERGPSFTESGQIQNWKVLHVRFVEILEHPTNEKSRTQTASKQPRPQSEPATGSPPKSSFQHPHSR</sequence>
<dbReference type="Proteomes" id="UP001152795">
    <property type="component" value="Unassembled WGS sequence"/>
</dbReference>
<evidence type="ECO:0000256" key="1">
    <source>
        <dbReference type="SAM" id="MobiDB-lite"/>
    </source>
</evidence>
<evidence type="ECO:0000313" key="2">
    <source>
        <dbReference type="EMBL" id="CAB4000715.1"/>
    </source>
</evidence>
<feature type="compositionally biased region" description="Basic and acidic residues" evidence="1">
    <location>
        <begin position="1"/>
        <end position="14"/>
    </location>
</feature>
<keyword evidence="3" id="KW-1185">Reference proteome</keyword>
<reference evidence="2" key="1">
    <citation type="submission" date="2020-04" db="EMBL/GenBank/DDBJ databases">
        <authorList>
            <person name="Alioto T."/>
            <person name="Alioto T."/>
            <person name="Gomez Garrido J."/>
        </authorList>
    </citation>
    <scope>NUCLEOTIDE SEQUENCE</scope>
    <source>
        <strain evidence="2">A484AB</strain>
    </source>
</reference>
<organism evidence="2 3">
    <name type="scientific">Paramuricea clavata</name>
    <name type="common">Red gorgonian</name>
    <name type="synonym">Violescent sea-whip</name>
    <dbReference type="NCBI Taxonomy" id="317549"/>
    <lineage>
        <taxon>Eukaryota</taxon>
        <taxon>Metazoa</taxon>
        <taxon>Cnidaria</taxon>
        <taxon>Anthozoa</taxon>
        <taxon>Octocorallia</taxon>
        <taxon>Malacalcyonacea</taxon>
        <taxon>Plexauridae</taxon>
        <taxon>Paramuricea</taxon>
    </lineage>
</organism>
<dbReference type="AlphaFoldDB" id="A0A7D9E3E5"/>
<feature type="region of interest" description="Disordered" evidence="1">
    <location>
        <begin position="90"/>
        <end position="128"/>
    </location>
</feature>
<feature type="region of interest" description="Disordered" evidence="1">
    <location>
        <begin position="1"/>
        <end position="33"/>
    </location>
</feature>
<name>A0A7D9E3E5_PARCT</name>
<comment type="caution">
    <text evidence="2">The sequence shown here is derived from an EMBL/GenBank/DDBJ whole genome shotgun (WGS) entry which is preliminary data.</text>
</comment>